<sequence>MTTFYQSQLAILVSTCAIFVLLQRYLLRKAPQHGSRAENTAGSVAATKLTRQYLWVYGLTMGADWLQGPYIYSIYREQYGLSERMVALLFVLGFLTAGISAPAVGVWADQYGRKRMCMIFCVTYSCACAIIQVPSLPVLFVGRLLGGFSTAILFSCFESWLVSSANSLSLSSRDLSTILGHASFVNSIAATVAGVFSNKLVEYSSSFSSPFLASGALLLLNLVVIWASWTENYGGPSASVQELFNVRRLSEAWSVVCSGNFDRRLFVLGLAQTCFEGSMYIFVFLWVPFLQEAAQPDQSLPLGYIFSCFMLSMTLGALLYNFIISLSQPTSPTDASTHDHTVTLHAKFSSAVCTASALAFVLSISTESERKRFWSFCAFEACVGMYYPVQGMLRGKLVPDEHRATLSSLFRVPLNVFVVVSLMTGVASARHFVLSACAVLLFLTALVTAASFLGRARTPPLASLRAQ</sequence>
<evidence type="ECO:0000313" key="14">
    <source>
        <dbReference type="Proteomes" id="UP001215151"/>
    </source>
</evidence>
<evidence type="ECO:0000256" key="4">
    <source>
        <dbReference type="ARBA" id="ARBA00022448"/>
    </source>
</evidence>
<evidence type="ECO:0000313" key="13">
    <source>
        <dbReference type="EMBL" id="KAJ8462814.1"/>
    </source>
</evidence>
<feature type="transmembrane region" description="Helical" evidence="12">
    <location>
        <begin position="301"/>
        <end position="323"/>
    </location>
</feature>
<dbReference type="GO" id="GO:0015098">
    <property type="term" value="F:molybdate ion transmembrane transporter activity"/>
    <property type="evidence" value="ECO:0007669"/>
    <property type="project" value="InterPro"/>
</dbReference>
<dbReference type="Pfam" id="PF05631">
    <property type="entry name" value="MFS_5"/>
    <property type="match status" value="1"/>
</dbReference>
<name>A0AAD7TJL6_9APHY</name>
<reference evidence="13" key="1">
    <citation type="submission" date="2022-11" db="EMBL/GenBank/DDBJ databases">
        <title>Genome Sequence of Cubamyces cubensis.</title>
        <authorList>
            <person name="Buettner E."/>
        </authorList>
    </citation>
    <scope>NUCLEOTIDE SEQUENCE</scope>
    <source>
        <strain evidence="13">MPL-01</strain>
    </source>
</reference>
<dbReference type="InterPro" id="IPR036259">
    <property type="entry name" value="MFS_trans_sf"/>
</dbReference>
<keyword evidence="5" id="KW-1003">Cell membrane</keyword>
<keyword evidence="9 12" id="KW-0472">Membrane</keyword>
<comment type="subcellular location">
    <subcellularLocation>
        <location evidence="2">Cell membrane</location>
        <topology evidence="2">Multi-pass membrane protein</topology>
    </subcellularLocation>
</comment>
<feature type="transmembrane region" description="Helical" evidence="12">
    <location>
        <begin position="87"/>
        <end position="108"/>
    </location>
</feature>
<organism evidence="13 14">
    <name type="scientific">Trametes cubensis</name>
    <dbReference type="NCBI Taxonomy" id="1111947"/>
    <lineage>
        <taxon>Eukaryota</taxon>
        <taxon>Fungi</taxon>
        <taxon>Dikarya</taxon>
        <taxon>Basidiomycota</taxon>
        <taxon>Agaricomycotina</taxon>
        <taxon>Agaricomycetes</taxon>
        <taxon>Polyporales</taxon>
        <taxon>Polyporaceae</taxon>
        <taxon>Trametes</taxon>
    </lineage>
</organism>
<keyword evidence="4" id="KW-0813">Transport</keyword>
<evidence type="ECO:0000256" key="7">
    <source>
        <dbReference type="ARBA" id="ARBA00022989"/>
    </source>
</evidence>
<feature type="transmembrane region" description="Helical" evidence="12">
    <location>
        <begin position="432"/>
        <end position="453"/>
    </location>
</feature>
<proteinExistence type="predicted"/>
<keyword evidence="7 12" id="KW-1133">Transmembrane helix</keyword>
<feature type="transmembrane region" description="Helical" evidence="12">
    <location>
        <begin position="115"/>
        <end position="134"/>
    </location>
</feature>
<protein>
    <recommendedName>
        <fullName evidence="3">Molybdate-anion transporter</fullName>
    </recommendedName>
    <alternativeName>
        <fullName evidence="10">Major facilitator superfamily domain-containing protein 5</fullName>
    </alternativeName>
    <alternativeName>
        <fullName evidence="11">Molybdate transporter 2 homolog</fullName>
    </alternativeName>
</protein>
<dbReference type="Proteomes" id="UP001215151">
    <property type="component" value="Unassembled WGS sequence"/>
</dbReference>
<gene>
    <name evidence="13" type="ORF">ONZ51_g10662</name>
</gene>
<evidence type="ECO:0000256" key="3">
    <source>
        <dbReference type="ARBA" id="ARBA00021242"/>
    </source>
</evidence>
<feature type="transmembrane region" description="Helical" evidence="12">
    <location>
        <begin position="54"/>
        <end position="75"/>
    </location>
</feature>
<evidence type="ECO:0000256" key="1">
    <source>
        <dbReference type="ARBA" id="ARBA00003019"/>
    </source>
</evidence>
<dbReference type="GO" id="GO:0006811">
    <property type="term" value="P:monoatomic ion transport"/>
    <property type="evidence" value="ECO:0007669"/>
    <property type="project" value="UniProtKB-KW"/>
</dbReference>
<evidence type="ECO:0000256" key="12">
    <source>
        <dbReference type="SAM" id="Phobius"/>
    </source>
</evidence>
<feature type="transmembrane region" description="Helical" evidence="12">
    <location>
        <begin position="175"/>
        <end position="196"/>
    </location>
</feature>
<evidence type="ECO:0000256" key="10">
    <source>
        <dbReference type="ARBA" id="ARBA00030646"/>
    </source>
</evidence>
<feature type="transmembrane region" description="Helical" evidence="12">
    <location>
        <begin position="265"/>
        <end position="289"/>
    </location>
</feature>
<dbReference type="Gene3D" id="1.20.1250.20">
    <property type="entry name" value="MFS general substrate transporter like domains"/>
    <property type="match status" value="1"/>
</dbReference>
<evidence type="ECO:0000256" key="2">
    <source>
        <dbReference type="ARBA" id="ARBA00004651"/>
    </source>
</evidence>
<dbReference type="EMBL" id="JAPEVG010000437">
    <property type="protein sequence ID" value="KAJ8462814.1"/>
    <property type="molecule type" value="Genomic_DNA"/>
</dbReference>
<dbReference type="SUPFAM" id="SSF103473">
    <property type="entry name" value="MFS general substrate transporter"/>
    <property type="match status" value="1"/>
</dbReference>
<dbReference type="CDD" id="cd17487">
    <property type="entry name" value="MFS_MFSD5_like"/>
    <property type="match status" value="1"/>
</dbReference>
<feature type="transmembrane region" description="Helical" evidence="12">
    <location>
        <begin position="344"/>
        <end position="366"/>
    </location>
</feature>
<evidence type="ECO:0000256" key="8">
    <source>
        <dbReference type="ARBA" id="ARBA00023065"/>
    </source>
</evidence>
<accession>A0AAD7TJL6</accession>
<feature type="transmembrane region" description="Helical" evidence="12">
    <location>
        <begin position="208"/>
        <end position="229"/>
    </location>
</feature>
<keyword evidence="8" id="KW-0406">Ion transport</keyword>
<dbReference type="GO" id="GO:0005886">
    <property type="term" value="C:plasma membrane"/>
    <property type="evidence" value="ECO:0007669"/>
    <property type="project" value="UniProtKB-SubCell"/>
</dbReference>
<dbReference type="PANTHER" id="PTHR23516">
    <property type="entry name" value="SAM (S-ADENOSYL METHIONINE) TRANSPORTER"/>
    <property type="match status" value="1"/>
</dbReference>
<feature type="transmembrane region" description="Helical" evidence="12">
    <location>
        <begin position="6"/>
        <end position="27"/>
    </location>
</feature>
<comment type="caution">
    <text evidence="13">The sequence shown here is derived from an EMBL/GenBank/DDBJ whole genome shotgun (WGS) entry which is preliminary data.</text>
</comment>
<dbReference type="InterPro" id="IPR008509">
    <property type="entry name" value="MOT2/MFSD5"/>
</dbReference>
<dbReference type="PANTHER" id="PTHR23516:SF1">
    <property type="entry name" value="MOLYBDATE-ANION TRANSPORTER"/>
    <property type="match status" value="1"/>
</dbReference>
<evidence type="ECO:0000256" key="9">
    <source>
        <dbReference type="ARBA" id="ARBA00023136"/>
    </source>
</evidence>
<evidence type="ECO:0000256" key="6">
    <source>
        <dbReference type="ARBA" id="ARBA00022692"/>
    </source>
</evidence>
<keyword evidence="6 12" id="KW-0812">Transmembrane</keyword>
<dbReference type="AlphaFoldDB" id="A0AAD7TJL6"/>
<evidence type="ECO:0000256" key="11">
    <source>
        <dbReference type="ARBA" id="ARBA00032555"/>
    </source>
</evidence>
<feature type="transmembrane region" description="Helical" evidence="12">
    <location>
        <begin position="409"/>
        <end position="426"/>
    </location>
</feature>
<keyword evidence="14" id="KW-1185">Reference proteome</keyword>
<evidence type="ECO:0000256" key="5">
    <source>
        <dbReference type="ARBA" id="ARBA00022475"/>
    </source>
</evidence>
<comment type="function">
    <text evidence="1">Mediates high-affinity intracellular uptake of the rare oligo-element molybdenum.</text>
</comment>
<feature type="transmembrane region" description="Helical" evidence="12">
    <location>
        <begin position="372"/>
        <end position="389"/>
    </location>
</feature>